<dbReference type="EMBL" id="AP026709">
    <property type="protein sequence ID" value="BDQ38225.1"/>
    <property type="molecule type" value="Genomic_DNA"/>
</dbReference>
<dbReference type="NCBIfam" id="TIGR02195">
    <property type="entry name" value="heptsyl_trn_II"/>
    <property type="match status" value="1"/>
</dbReference>
<dbReference type="EC" id="2.4.99.24" evidence="4"/>
<dbReference type="SUPFAM" id="SSF53756">
    <property type="entry name" value="UDP-Glycosyltransferase/glycogen phosphorylase"/>
    <property type="match status" value="1"/>
</dbReference>
<dbReference type="Proteomes" id="UP001317742">
    <property type="component" value="Chromosome"/>
</dbReference>
<evidence type="ECO:0000313" key="7">
    <source>
        <dbReference type="Proteomes" id="UP001317742"/>
    </source>
</evidence>
<dbReference type="PANTHER" id="PTHR30160">
    <property type="entry name" value="TETRAACYLDISACCHARIDE 4'-KINASE-RELATED"/>
    <property type="match status" value="1"/>
</dbReference>
<keyword evidence="1" id="KW-0328">Glycosyltransferase</keyword>
<comment type="catalytic activity">
    <reaction evidence="5">
        <text>an L-alpha-D-Hep-(1-&gt;5)-[alpha-Kdo-(2-&gt;4)]-alpha-Kdo-(2-&gt;6)-lipid A + ADP-L-glycero-beta-D-manno-heptose = an L-alpha-D-Hep-(1-&gt;3)-L-alpha-D-Hep-(1-&gt;5)-[alpha-Kdo-(2-&gt;4)]-alpha-Kdo-(2-&gt;6)-lipid A + ADP + H(+)</text>
        <dbReference type="Rhea" id="RHEA:74071"/>
        <dbReference type="ChEBI" id="CHEBI:15378"/>
        <dbReference type="ChEBI" id="CHEBI:61506"/>
        <dbReference type="ChEBI" id="CHEBI:193068"/>
        <dbReference type="ChEBI" id="CHEBI:193069"/>
        <dbReference type="ChEBI" id="CHEBI:456216"/>
        <dbReference type="EC" id="2.4.99.24"/>
    </reaction>
</comment>
<keyword evidence="2" id="KW-0808">Transferase</keyword>
<proteinExistence type="inferred from homology"/>
<evidence type="ECO:0000256" key="1">
    <source>
        <dbReference type="ARBA" id="ARBA00022676"/>
    </source>
</evidence>
<evidence type="ECO:0000256" key="3">
    <source>
        <dbReference type="ARBA" id="ARBA00043995"/>
    </source>
</evidence>
<dbReference type="Pfam" id="PF01075">
    <property type="entry name" value="Glyco_transf_9"/>
    <property type="match status" value="1"/>
</dbReference>
<sequence>MSEYKKIGVWQTAFLGDAVLTLPMLRAIKDRFPDAELHFFVRTGFESIFAGQPEITAVHGFAKRGAQKSLNAAVRHGWEIGQQGFDLWISTHTSFRTALVSGATGIGRRIGYDKPWFNRFAYTETVDRKFNELDEIERLMELVKPLGIDVPAPKAELVLSEEAQGAASVYWEKACFDRPVLGIHPGSTWPTKCWPVEYFSEITARAVESGAHVLIFAGPGEEEVARQVEQGAKSDPVHVTNLAGKLSLPELAAYLGRLDAYLSNDSGPMHLAWTQDVPLVALFGPTVRSLGFFPRGDNSTVMETELVCRPCGLHGPKKCPEGHFKCMKLMTPDKVWEALRKKLGV</sequence>
<dbReference type="CDD" id="cd03789">
    <property type="entry name" value="GT9_LPS_heptosyltransferase"/>
    <property type="match status" value="1"/>
</dbReference>
<evidence type="ECO:0000256" key="5">
    <source>
        <dbReference type="ARBA" id="ARBA00047503"/>
    </source>
</evidence>
<accession>A0ABN6S8T2</accession>
<organism evidence="6 7">
    <name type="scientific">Pseudodesulfovibrio nedwellii</name>
    <dbReference type="NCBI Taxonomy" id="2973072"/>
    <lineage>
        <taxon>Bacteria</taxon>
        <taxon>Pseudomonadati</taxon>
        <taxon>Thermodesulfobacteriota</taxon>
        <taxon>Desulfovibrionia</taxon>
        <taxon>Desulfovibrionales</taxon>
        <taxon>Desulfovibrionaceae</taxon>
    </lineage>
</organism>
<dbReference type="InterPro" id="IPR002201">
    <property type="entry name" value="Glyco_trans_9"/>
</dbReference>
<evidence type="ECO:0000313" key="6">
    <source>
        <dbReference type="EMBL" id="BDQ38225.1"/>
    </source>
</evidence>
<dbReference type="InterPro" id="IPR011910">
    <property type="entry name" value="RfaF"/>
</dbReference>
<protein>
    <recommendedName>
        <fullName evidence="4">lipopolysaccharide heptosyltransferase II</fullName>
        <ecNumber evidence="4">2.4.99.24</ecNumber>
    </recommendedName>
</protein>
<comment type="similarity">
    <text evidence="3">Belongs to the glycosyltransferase 9 family.</text>
</comment>
<dbReference type="PANTHER" id="PTHR30160:SF1">
    <property type="entry name" value="LIPOPOLYSACCHARIDE 1,2-N-ACETYLGLUCOSAMINETRANSFERASE-RELATED"/>
    <property type="match status" value="1"/>
</dbReference>
<dbReference type="Gene3D" id="3.40.50.2000">
    <property type="entry name" value="Glycogen Phosphorylase B"/>
    <property type="match status" value="2"/>
</dbReference>
<keyword evidence="7" id="KW-1185">Reference proteome</keyword>
<dbReference type="RefSeq" id="WP_281760729.1">
    <property type="nucleotide sequence ID" value="NZ_AP026709.1"/>
</dbReference>
<evidence type="ECO:0000256" key="2">
    <source>
        <dbReference type="ARBA" id="ARBA00022679"/>
    </source>
</evidence>
<reference evidence="6 7" key="1">
    <citation type="submission" date="2022-08" db="EMBL/GenBank/DDBJ databases">
        <title>Genome Sequence of the sulphate-reducing bacterium, Pseudodesulfovibrio sp. SYK.</title>
        <authorList>
            <person name="Kondo R."/>
            <person name="Kataoka T."/>
        </authorList>
    </citation>
    <scope>NUCLEOTIDE SEQUENCE [LARGE SCALE GENOMIC DNA]</scope>
    <source>
        <strain evidence="6 7">SYK</strain>
    </source>
</reference>
<dbReference type="InterPro" id="IPR051199">
    <property type="entry name" value="LPS_LOS_Heptosyltrfase"/>
</dbReference>
<name>A0ABN6S8T2_9BACT</name>
<evidence type="ECO:0000256" key="4">
    <source>
        <dbReference type="ARBA" id="ARBA00044042"/>
    </source>
</evidence>
<gene>
    <name evidence="6" type="ORF">SYK_25850</name>
</gene>